<organism evidence="2 3">
    <name type="scientific">Desulfonatronospira thiodismutans ASO3-1</name>
    <dbReference type="NCBI Taxonomy" id="555779"/>
    <lineage>
        <taxon>Bacteria</taxon>
        <taxon>Pseudomonadati</taxon>
        <taxon>Thermodesulfobacteriota</taxon>
        <taxon>Desulfovibrionia</taxon>
        <taxon>Desulfovibrionales</taxon>
        <taxon>Desulfonatronovibrionaceae</taxon>
        <taxon>Desulfonatronospira</taxon>
    </lineage>
</organism>
<evidence type="ECO:0000256" key="1">
    <source>
        <dbReference type="SAM" id="MobiDB-lite"/>
    </source>
</evidence>
<gene>
    <name evidence="2" type="ORF">Dthio_PD1114</name>
</gene>
<accession>D6SSV9</accession>
<name>D6SSV9_9BACT</name>
<feature type="region of interest" description="Disordered" evidence="1">
    <location>
        <begin position="1"/>
        <end position="21"/>
    </location>
</feature>
<dbReference type="AlphaFoldDB" id="D6SSV9"/>
<dbReference type="Proteomes" id="UP000005496">
    <property type="component" value="Unassembled WGS sequence"/>
</dbReference>
<protein>
    <submittedName>
        <fullName evidence="2">Uncharacterized protein</fullName>
    </submittedName>
</protein>
<feature type="compositionally biased region" description="Polar residues" evidence="1">
    <location>
        <begin position="1"/>
        <end position="10"/>
    </location>
</feature>
<reference evidence="2" key="1">
    <citation type="submission" date="2010-05" db="EMBL/GenBank/DDBJ databases">
        <title>The draft genome of Desulfonatronospira thiodismutans ASO3-1.</title>
        <authorList>
            <consortium name="US DOE Joint Genome Institute (JGI-PGF)"/>
            <person name="Lucas S."/>
            <person name="Copeland A."/>
            <person name="Lapidus A."/>
            <person name="Cheng J.-F."/>
            <person name="Bruce D."/>
            <person name="Goodwin L."/>
            <person name="Pitluck S."/>
            <person name="Chertkov O."/>
            <person name="Brettin T."/>
            <person name="Detter J.C."/>
            <person name="Han C."/>
            <person name="Land M.L."/>
            <person name="Hauser L."/>
            <person name="Kyrpides N."/>
            <person name="Mikhailova N."/>
            <person name="Muyzer G."/>
            <person name="Woyke T."/>
        </authorList>
    </citation>
    <scope>NUCLEOTIDE SEQUENCE [LARGE SCALE GENOMIC DNA]</scope>
    <source>
        <strain evidence="2">ASO3-1</strain>
    </source>
</reference>
<proteinExistence type="predicted"/>
<keyword evidence="3" id="KW-1185">Reference proteome</keyword>
<sequence>MDASAKSQSGRADHANHARRVAGGLADRRVKELTVMEASFNCLGFEFMPAHFYG</sequence>
<evidence type="ECO:0000313" key="2">
    <source>
        <dbReference type="EMBL" id="EFI33775.1"/>
    </source>
</evidence>
<evidence type="ECO:0000313" key="3">
    <source>
        <dbReference type="Proteomes" id="UP000005496"/>
    </source>
</evidence>
<dbReference type="EMBL" id="ACJN02000003">
    <property type="protein sequence ID" value="EFI33775.1"/>
    <property type="molecule type" value="Genomic_DNA"/>
</dbReference>
<comment type="caution">
    <text evidence="2">The sequence shown here is derived from an EMBL/GenBank/DDBJ whole genome shotgun (WGS) entry which is preliminary data.</text>
</comment>